<keyword evidence="5" id="KW-0732">Signal</keyword>
<dbReference type="GO" id="GO:0051017">
    <property type="term" value="P:actin filament bundle assembly"/>
    <property type="evidence" value="ECO:0007669"/>
    <property type="project" value="TreeGrafter"/>
</dbReference>
<organism evidence="6 7">
    <name type="scientific">Operophtera brumata</name>
    <name type="common">Winter moth</name>
    <name type="synonym">Phalaena brumata</name>
    <dbReference type="NCBI Taxonomy" id="104452"/>
    <lineage>
        <taxon>Eukaryota</taxon>
        <taxon>Metazoa</taxon>
        <taxon>Ecdysozoa</taxon>
        <taxon>Arthropoda</taxon>
        <taxon>Hexapoda</taxon>
        <taxon>Insecta</taxon>
        <taxon>Pterygota</taxon>
        <taxon>Neoptera</taxon>
        <taxon>Endopterygota</taxon>
        <taxon>Lepidoptera</taxon>
        <taxon>Glossata</taxon>
        <taxon>Ditrysia</taxon>
        <taxon>Geometroidea</taxon>
        <taxon>Geometridae</taxon>
        <taxon>Larentiinae</taxon>
        <taxon>Operophtera</taxon>
    </lineage>
</organism>
<evidence type="ECO:0000313" key="7">
    <source>
        <dbReference type="Proteomes" id="UP000037510"/>
    </source>
</evidence>
<dbReference type="EMBL" id="JTDY01002404">
    <property type="protein sequence ID" value="KOB71478.1"/>
    <property type="molecule type" value="Genomic_DNA"/>
</dbReference>
<sequence length="164" mass="18475">MILVLDMFIISALRICAVSCDRWQGFPQVPERDTAGNVIPSWKRQMLARRAAEKARKDLEKELAGEAERRRAAAVPAWKRQLLQRREEAENRLRQSLYTPKVEDTNGHGLPNGEWRAYPSGATRAVSIDNISLCYDTPQHPIRAPSEANMSTTEQCNGTSNGKN</sequence>
<feature type="chain" id="PRO_5005573230" evidence="5">
    <location>
        <begin position="21"/>
        <end position="164"/>
    </location>
</feature>
<keyword evidence="7" id="KW-1185">Reference proteome</keyword>
<keyword evidence="3" id="KW-0175">Coiled coil</keyword>
<gene>
    <name evidence="6" type="ORF">OBRU01_13679</name>
</gene>
<accession>A0A0L7L7L6</accession>
<evidence type="ECO:0000313" key="6">
    <source>
        <dbReference type="EMBL" id="KOB71478.1"/>
    </source>
</evidence>
<reference evidence="6 7" key="1">
    <citation type="journal article" date="2015" name="Genome Biol. Evol.">
        <title>The genome of winter moth (Operophtera brumata) provides a genomic perspective on sexual dimorphism and phenology.</title>
        <authorList>
            <person name="Derks M.F."/>
            <person name="Smit S."/>
            <person name="Salis L."/>
            <person name="Schijlen E."/>
            <person name="Bossers A."/>
            <person name="Mateman C."/>
            <person name="Pijl A.S."/>
            <person name="de Ridder D."/>
            <person name="Groenen M.A."/>
            <person name="Visser M.E."/>
            <person name="Megens H.J."/>
        </authorList>
    </citation>
    <scope>NUCLEOTIDE SEQUENCE [LARGE SCALE GENOMIC DNA]</scope>
    <source>
        <strain evidence="6">WM2013NL</strain>
        <tissue evidence="6">Head and thorax</tissue>
    </source>
</reference>
<evidence type="ECO:0000256" key="5">
    <source>
        <dbReference type="SAM" id="SignalP"/>
    </source>
</evidence>
<keyword evidence="2" id="KW-0040">ANK repeat</keyword>
<comment type="caution">
    <text evidence="6">The sequence shown here is derived from an EMBL/GenBank/DDBJ whole genome shotgun (WGS) entry which is preliminary data.</text>
</comment>
<dbReference type="PANTHER" id="PTHR24153:SF8">
    <property type="entry name" value="FORKED, ISOFORM F"/>
    <property type="match status" value="1"/>
</dbReference>
<protein>
    <submittedName>
        <fullName evidence="6">Putative forked protein</fullName>
    </submittedName>
</protein>
<evidence type="ECO:0000256" key="2">
    <source>
        <dbReference type="ARBA" id="ARBA00023043"/>
    </source>
</evidence>
<evidence type="ECO:0000256" key="4">
    <source>
        <dbReference type="SAM" id="MobiDB-lite"/>
    </source>
</evidence>
<dbReference type="PANTHER" id="PTHR24153">
    <property type="entry name" value="ESPIN"/>
    <property type="match status" value="1"/>
</dbReference>
<dbReference type="Proteomes" id="UP000037510">
    <property type="component" value="Unassembled WGS sequence"/>
</dbReference>
<feature type="coiled-coil region" evidence="3">
    <location>
        <begin position="49"/>
        <end position="99"/>
    </location>
</feature>
<evidence type="ECO:0000256" key="3">
    <source>
        <dbReference type="SAM" id="Coils"/>
    </source>
</evidence>
<feature type="compositionally biased region" description="Polar residues" evidence="4">
    <location>
        <begin position="148"/>
        <end position="164"/>
    </location>
</feature>
<dbReference type="GO" id="GO:0051015">
    <property type="term" value="F:actin filament binding"/>
    <property type="evidence" value="ECO:0007669"/>
    <property type="project" value="TreeGrafter"/>
</dbReference>
<dbReference type="STRING" id="104452.A0A0L7L7L6"/>
<dbReference type="GO" id="GO:0005737">
    <property type="term" value="C:cytoplasm"/>
    <property type="evidence" value="ECO:0007669"/>
    <property type="project" value="TreeGrafter"/>
</dbReference>
<feature type="signal peptide" evidence="5">
    <location>
        <begin position="1"/>
        <end position="20"/>
    </location>
</feature>
<evidence type="ECO:0000256" key="1">
    <source>
        <dbReference type="ARBA" id="ARBA00022737"/>
    </source>
</evidence>
<dbReference type="AlphaFoldDB" id="A0A0L7L7L6"/>
<keyword evidence="1" id="KW-0677">Repeat</keyword>
<dbReference type="InterPro" id="IPR052420">
    <property type="entry name" value="Espin/Espin-like"/>
</dbReference>
<feature type="region of interest" description="Disordered" evidence="4">
    <location>
        <begin position="142"/>
        <end position="164"/>
    </location>
</feature>
<name>A0A0L7L7L6_OPEBR</name>
<proteinExistence type="predicted"/>